<dbReference type="EMBL" id="SZYH01000001">
    <property type="protein sequence ID" value="TKV69601.1"/>
    <property type="molecule type" value="Genomic_DNA"/>
</dbReference>
<gene>
    <name evidence="3" type="ORF">FDP08_03550</name>
</gene>
<evidence type="ECO:0000259" key="2">
    <source>
        <dbReference type="Pfam" id="PF07589"/>
    </source>
</evidence>
<organism evidence="3 4">
    <name type="scientific">Marinobacter panjinensis</name>
    <dbReference type="NCBI Taxonomy" id="2576384"/>
    <lineage>
        <taxon>Bacteria</taxon>
        <taxon>Pseudomonadati</taxon>
        <taxon>Pseudomonadota</taxon>
        <taxon>Gammaproteobacteria</taxon>
        <taxon>Pseudomonadales</taxon>
        <taxon>Marinobacteraceae</taxon>
        <taxon>Marinobacter</taxon>
    </lineage>
</organism>
<evidence type="ECO:0000256" key="1">
    <source>
        <dbReference type="SAM" id="SignalP"/>
    </source>
</evidence>
<name>A0A4U6R7N9_9GAMM</name>
<dbReference type="InterPro" id="IPR013424">
    <property type="entry name" value="Ice-binding_C"/>
</dbReference>
<keyword evidence="4" id="KW-1185">Reference proteome</keyword>
<protein>
    <submittedName>
        <fullName evidence="3">PEP-CTERM sorting domain-containing protein</fullName>
    </submittedName>
</protein>
<dbReference type="Proteomes" id="UP000308488">
    <property type="component" value="Unassembled WGS sequence"/>
</dbReference>
<dbReference type="NCBIfam" id="NF038125">
    <property type="entry name" value="PEP_CTERM_THxN"/>
    <property type="match status" value="1"/>
</dbReference>
<feature type="domain" description="Ice-binding protein C-terminal" evidence="2">
    <location>
        <begin position="252"/>
        <end position="274"/>
    </location>
</feature>
<proteinExistence type="predicted"/>
<sequence length="280" mass="29355">MNTALKRTLLSSLVVPFALGVQSANAAEITEWGYNVGNTFANAQFNGGGSGGTAVAEDQNLSWGSADLTDTGDRSSVAIENVSGTGGLFTNGGYVNGGTFTHTNNIISSSYATLTSFDLISSLTLNAATPNTGDVQMLDDLTFKTSFIETQNNASSCFAGSSPKACDDIFTIDNLDELDGTKNVDGWFEIASPSFTIDDYSYTVFLELESLFALGETCDVAGAPADCVGLQTVENQENTFQTRFRIASTPVSVPEPGTLALMGLGLTGFALSRRKKTATA</sequence>
<dbReference type="Pfam" id="PF07589">
    <property type="entry name" value="PEP-CTERM"/>
    <property type="match status" value="1"/>
</dbReference>
<accession>A0A4U6R7N9</accession>
<comment type="caution">
    <text evidence="3">The sequence shown here is derived from an EMBL/GenBank/DDBJ whole genome shotgun (WGS) entry which is preliminary data.</text>
</comment>
<reference evidence="3 4" key="1">
    <citation type="submission" date="2019-05" db="EMBL/GenBank/DDBJ databases">
        <title>Marinobacter panjinensis sp. nov., a moderately halophilic bacterium isolated from sea tidal flat environment.</title>
        <authorList>
            <person name="Yang W."/>
            <person name="An M."/>
            <person name="He W."/>
            <person name="Luo X."/>
            <person name="Zhu L."/>
            <person name="Chen G."/>
            <person name="Zhang Y."/>
            <person name="Wang Y."/>
        </authorList>
    </citation>
    <scope>NUCLEOTIDE SEQUENCE [LARGE SCALE GENOMIC DNA]</scope>
    <source>
        <strain evidence="3 4">PJ-16</strain>
    </source>
</reference>
<dbReference type="OrthoDB" id="5787358at2"/>
<keyword evidence="1" id="KW-0732">Signal</keyword>
<dbReference type="NCBIfam" id="TIGR02595">
    <property type="entry name" value="PEP_CTERM"/>
    <property type="match status" value="1"/>
</dbReference>
<dbReference type="AlphaFoldDB" id="A0A4U6R7N9"/>
<evidence type="ECO:0000313" key="4">
    <source>
        <dbReference type="Proteomes" id="UP000308488"/>
    </source>
</evidence>
<feature type="chain" id="PRO_5020937557" evidence="1">
    <location>
        <begin position="27"/>
        <end position="280"/>
    </location>
</feature>
<evidence type="ECO:0000313" key="3">
    <source>
        <dbReference type="EMBL" id="TKV69601.1"/>
    </source>
</evidence>
<feature type="signal peptide" evidence="1">
    <location>
        <begin position="1"/>
        <end position="26"/>
    </location>
</feature>